<keyword evidence="7" id="KW-0732">Signal</keyword>
<keyword evidence="3 7" id="KW-0479">Metal-binding</keyword>
<dbReference type="PROSITE" id="PS00162">
    <property type="entry name" value="ALPHA_CA_1"/>
    <property type="match status" value="1"/>
</dbReference>
<dbReference type="RefSeq" id="XP_062840114.1">
    <property type="nucleotide sequence ID" value="XM_062984044.1"/>
</dbReference>
<dbReference type="HOGENOM" id="CLU_039326_2_2_1"/>
<dbReference type="SUPFAM" id="SSF51069">
    <property type="entry name" value="Carbonic anhydrase"/>
    <property type="match status" value="1"/>
</dbReference>
<dbReference type="GO" id="GO:0004089">
    <property type="term" value="F:carbonate dehydratase activity"/>
    <property type="evidence" value="ECO:0000318"/>
    <property type="project" value="GO_Central"/>
</dbReference>
<dbReference type="EC" id="4.2.1.1" evidence="2 7"/>
<dbReference type="FunFam" id="3.10.200.10:FF:000003">
    <property type="entry name" value="Carbonic anhydrase 12"/>
    <property type="match status" value="1"/>
</dbReference>
<feature type="chain" id="PRO_5033102930" description="Carbonic anhydrase" evidence="7">
    <location>
        <begin position="23"/>
        <end position="321"/>
    </location>
</feature>
<dbReference type="PANTHER" id="PTHR18952">
    <property type="entry name" value="CARBONIC ANHYDRASE"/>
    <property type="match status" value="1"/>
</dbReference>
<proteinExistence type="inferred from homology"/>
<dbReference type="Ensembl" id="ENSACAT00000012122.4">
    <property type="protein sequence ID" value="ENSACAP00000011878.4"/>
    <property type="gene ID" value="ENSACAG00000012125.4"/>
</dbReference>
<reference evidence="9" key="3">
    <citation type="submission" date="2025-09" db="UniProtKB">
        <authorList>
            <consortium name="Ensembl"/>
        </authorList>
    </citation>
    <scope>IDENTIFICATION</scope>
</reference>
<dbReference type="InterPro" id="IPR018338">
    <property type="entry name" value="Carbonic_anhydrase_a-class_CS"/>
</dbReference>
<dbReference type="GeneTree" id="ENSGT00940000164039"/>
<keyword evidence="10" id="KW-1185">Reference proteome</keyword>
<evidence type="ECO:0000313" key="10">
    <source>
        <dbReference type="Proteomes" id="UP000001646"/>
    </source>
</evidence>
<dbReference type="PROSITE" id="PS51144">
    <property type="entry name" value="ALPHA_CA_2"/>
    <property type="match status" value="1"/>
</dbReference>
<dbReference type="Proteomes" id="UP000001646">
    <property type="component" value="Unplaced"/>
</dbReference>
<dbReference type="Bgee" id="ENSACAG00000012125">
    <property type="expression patterns" value="Expressed in skeletal muscle tissue and 4 other cell types or tissues"/>
</dbReference>
<dbReference type="STRING" id="28377.ENSACAP00000011878"/>
<comment type="function">
    <text evidence="7">Reversible hydration of carbon dioxide.</text>
</comment>
<dbReference type="AlphaFoldDB" id="H9GIJ2"/>
<gene>
    <name evidence="9" type="primary">LOC103282121</name>
</gene>
<dbReference type="GO" id="GO:0005886">
    <property type="term" value="C:plasma membrane"/>
    <property type="evidence" value="ECO:0000318"/>
    <property type="project" value="GO_Central"/>
</dbReference>
<comment type="similarity">
    <text evidence="1 7">Belongs to the alpha-carbonic anhydrase family.</text>
</comment>
<keyword evidence="4 7" id="KW-0862">Zinc</keyword>
<evidence type="ECO:0000256" key="3">
    <source>
        <dbReference type="ARBA" id="ARBA00022723"/>
    </source>
</evidence>
<dbReference type="GO" id="GO:0008270">
    <property type="term" value="F:zinc ion binding"/>
    <property type="evidence" value="ECO:0007669"/>
    <property type="project" value="UniProtKB-UniRule"/>
</dbReference>
<accession>H9GIJ2</accession>
<evidence type="ECO:0000256" key="6">
    <source>
        <dbReference type="ARBA" id="ARBA00023239"/>
    </source>
</evidence>
<dbReference type="GeneID" id="103282121"/>
<name>H9GIJ2_ANOCA</name>
<dbReference type="InterPro" id="IPR036398">
    <property type="entry name" value="CA_dom_sf"/>
</dbReference>
<evidence type="ECO:0000256" key="2">
    <source>
        <dbReference type="ARBA" id="ARBA00012925"/>
    </source>
</evidence>
<evidence type="ECO:0000259" key="8">
    <source>
        <dbReference type="PROSITE" id="PS51144"/>
    </source>
</evidence>
<dbReference type="KEGG" id="acs:103282121"/>
<evidence type="ECO:0000256" key="4">
    <source>
        <dbReference type="ARBA" id="ARBA00022833"/>
    </source>
</evidence>
<evidence type="ECO:0000313" key="9">
    <source>
        <dbReference type="Ensembl" id="ENSACAP00000011878.4"/>
    </source>
</evidence>
<feature type="signal peptide" evidence="7">
    <location>
        <begin position="1"/>
        <end position="22"/>
    </location>
</feature>
<organism evidence="9 10">
    <name type="scientific">Anolis carolinensis</name>
    <name type="common">Green anole</name>
    <name type="synonym">American chameleon</name>
    <dbReference type="NCBI Taxonomy" id="28377"/>
    <lineage>
        <taxon>Eukaryota</taxon>
        <taxon>Metazoa</taxon>
        <taxon>Chordata</taxon>
        <taxon>Craniata</taxon>
        <taxon>Vertebrata</taxon>
        <taxon>Euteleostomi</taxon>
        <taxon>Lepidosauria</taxon>
        <taxon>Squamata</taxon>
        <taxon>Bifurcata</taxon>
        <taxon>Unidentata</taxon>
        <taxon>Episquamata</taxon>
        <taxon>Toxicofera</taxon>
        <taxon>Iguania</taxon>
        <taxon>Dactyloidae</taxon>
        <taxon>Anolis</taxon>
    </lineage>
</organism>
<dbReference type="Pfam" id="PF00194">
    <property type="entry name" value="Carb_anhydrase"/>
    <property type="match status" value="1"/>
</dbReference>
<dbReference type="eggNOG" id="KOG0382">
    <property type="taxonomic scope" value="Eukaryota"/>
</dbReference>
<evidence type="ECO:0000256" key="5">
    <source>
        <dbReference type="ARBA" id="ARBA00023180"/>
    </source>
</evidence>
<comment type="catalytic activity">
    <reaction evidence="7">
        <text>hydrogencarbonate + H(+) = CO2 + H2O</text>
        <dbReference type="Rhea" id="RHEA:10748"/>
        <dbReference type="ChEBI" id="CHEBI:15377"/>
        <dbReference type="ChEBI" id="CHEBI:15378"/>
        <dbReference type="ChEBI" id="CHEBI:16526"/>
        <dbReference type="ChEBI" id="CHEBI:17544"/>
        <dbReference type="EC" id="4.2.1.1"/>
    </reaction>
</comment>
<dbReference type="InterPro" id="IPR023561">
    <property type="entry name" value="Carbonic_anhydrase_a-class"/>
</dbReference>
<dbReference type="OrthoDB" id="429145at2759"/>
<keyword evidence="5" id="KW-0325">Glycoprotein</keyword>
<feature type="domain" description="Alpha-carbonic anhydrase" evidence="8">
    <location>
        <begin position="26"/>
        <end position="291"/>
    </location>
</feature>
<evidence type="ECO:0000256" key="7">
    <source>
        <dbReference type="RuleBase" id="RU367011"/>
    </source>
</evidence>
<sequence length="321" mass="34763">MASVWVPAVLTVVLLLLGGSYSSTGGPWCYNEAHCGPNTWLSIGHCGGKRQSPINILSHDSILNSKLGAVNLTGYEDRKKLLEIKNTGKTVDVELEDGLSLSGHGLPSSYTAKSFHLHWGDGVSKPGSEHTIDSKRYSMELHIVHTKNNMNVSDAVKDPEGIAVLGFFLEGSEKAKSKGKTAEAWEEFIKNLHKVSEKDKDEDLTSTISLLDLLGTTNLTSYYRYLGSLTTPQCNEAVIWTIFTDPILVPPKVVEAFPSELRSSDSSSGPPIKNNFRPLQKIGDRKVERSAGLGSAASFLSQSATLLLFLSITSLAASFPV</sequence>
<evidence type="ECO:0000256" key="1">
    <source>
        <dbReference type="ARBA" id="ARBA00010718"/>
    </source>
</evidence>
<reference evidence="9" key="1">
    <citation type="submission" date="2009-12" db="EMBL/GenBank/DDBJ databases">
        <title>The Genome Sequence of Anolis carolinensis (Green Anole Lizard).</title>
        <authorList>
            <consortium name="The Genome Sequencing Platform"/>
            <person name="Di Palma F."/>
            <person name="Alfoldi J."/>
            <person name="Heiman D."/>
            <person name="Young S."/>
            <person name="Grabherr M."/>
            <person name="Johnson J."/>
            <person name="Lander E.S."/>
            <person name="Lindblad-Toh K."/>
        </authorList>
    </citation>
    <scope>NUCLEOTIDE SEQUENCE [LARGE SCALE GENOMIC DNA]</scope>
    <source>
        <strain evidence="9">JBL SC #1</strain>
    </source>
</reference>
<dbReference type="PANTHER" id="PTHR18952:SF200">
    <property type="entry name" value="CARBONIC ANHYDRASE"/>
    <property type="match status" value="1"/>
</dbReference>
<dbReference type="Gene3D" id="3.10.200.10">
    <property type="entry name" value="Alpha carbonic anhydrase"/>
    <property type="match status" value="1"/>
</dbReference>
<comment type="cofactor">
    <cofactor evidence="7">
        <name>Zn(2+)</name>
        <dbReference type="ChEBI" id="CHEBI:29105"/>
    </cofactor>
</comment>
<dbReference type="SMART" id="SM01057">
    <property type="entry name" value="Carb_anhydrase"/>
    <property type="match status" value="1"/>
</dbReference>
<protein>
    <recommendedName>
        <fullName evidence="2 7">Carbonic anhydrase</fullName>
        <ecNumber evidence="2 7">4.2.1.1</ecNumber>
    </recommendedName>
</protein>
<reference evidence="9" key="2">
    <citation type="submission" date="2025-08" db="UniProtKB">
        <authorList>
            <consortium name="Ensembl"/>
        </authorList>
    </citation>
    <scope>IDENTIFICATION</scope>
</reference>
<dbReference type="InParanoid" id="H9GIJ2"/>
<keyword evidence="6 7" id="KW-0456">Lyase</keyword>
<dbReference type="InterPro" id="IPR001148">
    <property type="entry name" value="CA_dom"/>
</dbReference>